<dbReference type="Pfam" id="PF06850">
    <property type="entry name" value="PHB_depo_C"/>
    <property type="match status" value="1"/>
</dbReference>
<dbReference type="Gene3D" id="3.40.50.1820">
    <property type="entry name" value="alpha/beta hydrolase"/>
    <property type="match status" value="1"/>
</dbReference>
<name>A0A3M6QSC2_9BURK</name>
<feature type="compositionally biased region" description="Low complexity" evidence="1">
    <location>
        <begin position="579"/>
        <end position="622"/>
    </location>
</feature>
<feature type="compositionally biased region" description="Low complexity" evidence="1">
    <location>
        <begin position="512"/>
        <end position="533"/>
    </location>
</feature>
<sequence>MLYQIYEAQRSITEPFADFAKAASKLFANPSWPLSDTPLALRISAAYDLIYRLGKDYEKPAFGIETVSVDGVDVTIHERVEMERPFCELRRFKRFSDNTQTLEALLEQPVVLIVAPLSGHYATLLRETVRTMLSGHKVYITDWKNARMVPLSEGDFHLDDYVNDVQDFIRYLQEKYGHCHVISVCQPTVPVLAAISLMASRGEQTPLTMTMMGGPIDARKSPTSVNNLAVTRSFEWFENNLIYRVPYGFPGEGREVYPGFLQYTGFVAMNPDRHASSYYDYFRNLIKGDDDATDHHRKFYDEYNAVLDMDANYYLETIQTVFQDYKLVKGTWDVKNPAGQPERVKPADIRTTALITVEGELDDISGSGQTRAAHTLCKNIPDDMRAHVEVAGAGHYGIFSGSRWRKLVYPQIRDFILRFQPRAAAPQVTAAVTSDDAEPFQASAPASATPAAPSAAEPPTAPATSAAQPAPAVAASVQPQTAELFPASTTSAVPASVPAPSAPAKAKRSRPSPKTAVKAASNAAPAPAATPAAKARRPAKASAAVVKKAASGDSPDTSQAPQTSQASNVVALPPGKPQAPTANAGADATPTAAPAGRKTATKTTSRTTPRQPARRAVAPKARASTKPASPDQSNAA</sequence>
<feature type="compositionally biased region" description="Polar residues" evidence="1">
    <location>
        <begin position="626"/>
        <end position="636"/>
    </location>
</feature>
<feature type="domain" description="PHB de-polymerase C-terminal" evidence="2">
    <location>
        <begin position="213"/>
        <end position="418"/>
    </location>
</feature>
<evidence type="ECO:0000313" key="3">
    <source>
        <dbReference type="EMBL" id="RMX05926.1"/>
    </source>
</evidence>
<dbReference type="SUPFAM" id="SSF53474">
    <property type="entry name" value="alpha/beta-Hydrolases"/>
    <property type="match status" value="1"/>
</dbReference>
<keyword evidence="4" id="KW-1185">Reference proteome</keyword>
<comment type="caution">
    <text evidence="3">The sequence shown here is derived from an EMBL/GenBank/DDBJ whole genome shotgun (WGS) entry which is preliminary data.</text>
</comment>
<dbReference type="PANTHER" id="PTHR36837">
    <property type="entry name" value="POLY(3-HYDROXYALKANOATE) POLYMERASE SUBUNIT PHAC"/>
    <property type="match status" value="1"/>
</dbReference>
<reference evidence="3 4" key="1">
    <citation type="submission" date="2018-10" db="EMBL/GenBank/DDBJ databases">
        <title>Draft genome of Cortibacter populi DSM10536.</title>
        <authorList>
            <person name="Bernier A.-M."/>
            <person name="Bernard K."/>
        </authorList>
    </citation>
    <scope>NUCLEOTIDE SEQUENCE [LARGE SCALE GENOMIC DNA]</scope>
    <source>
        <strain evidence="3 4">DSM 105136</strain>
    </source>
</reference>
<dbReference type="InterPro" id="IPR010915">
    <property type="entry name" value="PHB_depoly_PhaZ"/>
</dbReference>
<evidence type="ECO:0000256" key="1">
    <source>
        <dbReference type="SAM" id="MobiDB-lite"/>
    </source>
</evidence>
<evidence type="ECO:0000313" key="4">
    <source>
        <dbReference type="Proteomes" id="UP000278006"/>
    </source>
</evidence>
<dbReference type="InterPro" id="IPR029058">
    <property type="entry name" value="AB_hydrolase_fold"/>
</dbReference>
<protein>
    <submittedName>
        <fullName evidence="3">Polyhydroxyalkanoate depolymerase</fullName>
    </submittedName>
</protein>
<dbReference type="PANTHER" id="PTHR36837:SF4">
    <property type="entry name" value="BLR0908 PROTEIN"/>
    <property type="match status" value="1"/>
</dbReference>
<gene>
    <name evidence="3" type="primary">phaZ</name>
    <name evidence="3" type="ORF">D8I35_12315</name>
</gene>
<organism evidence="3 4">
    <name type="scientific">Corticibacter populi</name>
    <dbReference type="NCBI Taxonomy" id="1550736"/>
    <lineage>
        <taxon>Bacteria</taxon>
        <taxon>Pseudomonadati</taxon>
        <taxon>Pseudomonadota</taxon>
        <taxon>Betaproteobacteria</taxon>
        <taxon>Burkholderiales</taxon>
        <taxon>Comamonadaceae</taxon>
        <taxon>Corticibacter</taxon>
    </lineage>
</organism>
<dbReference type="InterPro" id="IPR009656">
    <property type="entry name" value="PHB_depo_C"/>
</dbReference>
<dbReference type="NCBIfam" id="TIGR01849">
    <property type="entry name" value="PHB_depoly_PhaZ"/>
    <property type="match status" value="1"/>
</dbReference>
<feature type="compositionally biased region" description="Low complexity" evidence="1">
    <location>
        <begin position="540"/>
        <end position="551"/>
    </location>
</feature>
<accession>A0A3M6QSC2</accession>
<dbReference type="AlphaFoldDB" id="A0A3M6QSC2"/>
<feature type="compositionally biased region" description="Low complexity" evidence="1">
    <location>
        <begin position="441"/>
        <end position="504"/>
    </location>
</feature>
<dbReference type="InterPro" id="IPR051321">
    <property type="entry name" value="PHA/PHB_synthase"/>
</dbReference>
<dbReference type="EMBL" id="RDQO01000003">
    <property type="protein sequence ID" value="RMX05926.1"/>
    <property type="molecule type" value="Genomic_DNA"/>
</dbReference>
<dbReference type="Proteomes" id="UP000278006">
    <property type="component" value="Unassembled WGS sequence"/>
</dbReference>
<feature type="compositionally biased region" description="Polar residues" evidence="1">
    <location>
        <begin position="554"/>
        <end position="568"/>
    </location>
</feature>
<proteinExistence type="predicted"/>
<evidence type="ECO:0000259" key="2">
    <source>
        <dbReference type="Pfam" id="PF06850"/>
    </source>
</evidence>
<dbReference type="OrthoDB" id="9800634at2"/>
<feature type="region of interest" description="Disordered" evidence="1">
    <location>
        <begin position="430"/>
        <end position="636"/>
    </location>
</feature>